<evidence type="ECO:0000313" key="2">
    <source>
        <dbReference type="Proteomes" id="UP000003752"/>
    </source>
</evidence>
<keyword evidence="2" id="KW-1185">Reference proteome</keyword>
<organism evidence="1 2">
    <name type="scientific">Lentilactobacillus hilgardii (strain ATCC 8290 / DSM 20176 / CCUG 30140 / JCM 1155 / KCTC 3500 / NBRC 15886 / NCIMB 8040 / NRRL B-1843 / 9)</name>
    <dbReference type="NCBI Taxonomy" id="1423757"/>
    <lineage>
        <taxon>Bacteria</taxon>
        <taxon>Bacillati</taxon>
        <taxon>Bacillota</taxon>
        <taxon>Bacilli</taxon>
        <taxon>Lactobacillales</taxon>
        <taxon>Lactobacillaceae</taxon>
        <taxon>Lentilactobacillus</taxon>
    </lineage>
</organism>
<reference evidence="1 2" key="1">
    <citation type="submission" date="2009-01" db="EMBL/GenBank/DDBJ databases">
        <authorList>
            <person name="Qin X."/>
            <person name="Bachman B."/>
            <person name="Battles P."/>
            <person name="Bell A."/>
            <person name="Bess C."/>
            <person name="Bickham C."/>
            <person name="Chaboub L."/>
            <person name="Chen D."/>
            <person name="Coyle M."/>
            <person name="Deiros D.R."/>
            <person name="Dinh H."/>
            <person name="Forbes L."/>
            <person name="Fowler G."/>
            <person name="Francisco L."/>
            <person name="Fu Q."/>
            <person name="Gubbala S."/>
            <person name="Hale W."/>
            <person name="Han Y."/>
            <person name="Hemphill L."/>
            <person name="Highlander S.K."/>
            <person name="Hirani K."/>
            <person name="Hogues M."/>
            <person name="Jackson L."/>
            <person name="Jakkamsetti A."/>
            <person name="Javaid M."/>
            <person name="Jiang H."/>
            <person name="Korchina V."/>
            <person name="Kovar C."/>
            <person name="Lara F."/>
            <person name="Lee S."/>
            <person name="Mata R."/>
            <person name="Mathew T."/>
            <person name="Moen C."/>
            <person name="Morales K."/>
            <person name="Munidasa M."/>
            <person name="Nazareth L."/>
            <person name="Ngo R."/>
            <person name="Nguyen L."/>
            <person name="Okwuonu G."/>
            <person name="Ongeri F."/>
            <person name="Patil S."/>
            <person name="Petrosino J."/>
            <person name="Pham C."/>
            <person name="Pham P."/>
            <person name="Pu L.-L."/>
            <person name="Puazo M."/>
            <person name="Raj R."/>
            <person name="Reid J."/>
            <person name="Rouhana J."/>
            <person name="Saada N."/>
            <person name="Shang Y."/>
            <person name="Simmons D."/>
            <person name="Thornton R."/>
            <person name="Warren J."/>
            <person name="Weissenberger G."/>
            <person name="Zhang J."/>
            <person name="Zhang L."/>
            <person name="Zhou C."/>
            <person name="Zhu D."/>
            <person name="Muzny D."/>
            <person name="Worley K."/>
            <person name="Gibbs R."/>
        </authorList>
    </citation>
    <scope>NUCLEOTIDE SEQUENCE [LARGE SCALE GENOMIC DNA]</scope>
    <source>
        <strain evidence="2">ATCC 8290 / DSM 20176 / CCUG 30140 / JCM 1155 / KCTC 3500 / NBRC 15886 / NCIMB 8040 / NRRL B-1843 / 9</strain>
    </source>
</reference>
<dbReference type="EMBL" id="ACGP01000159">
    <property type="protein sequence ID" value="EEI24148.1"/>
    <property type="molecule type" value="Genomic_DNA"/>
</dbReference>
<comment type="caution">
    <text evidence="1">The sequence shown here is derived from an EMBL/GenBank/DDBJ whole genome shotgun (WGS) entry which is preliminary data.</text>
</comment>
<dbReference type="HOGENOM" id="CLU_3235111_0_0_9"/>
<evidence type="ECO:0000313" key="1">
    <source>
        <dbReference type="EMBL" id="EEI24148.1"/>
    </source>
</evidence>
<dbReference type="AlphaFoldDB" id="C0XKF6"/>
<sequence length="43" mass="5113">MFIRQKIRFIKKENVAKFDLVDDQLIALGKVLITLTDTWHKLL</sequence>
<gene>
    <name evidence="1" type="ORF">HMPREF0519_1717</name>
</gene>
<protein>
    <submittedName>
        <fullName evidence="1">Uncharacterized protein</fullName>
    </submittedName>
</protein>
<dbReference type="Proteomes" id="UP000003752">
    <property type="component" value="Unassembled WGS sequence"/>
</dbReference>
<accession>C0XKF6</accession>
<name>C0XKF6_LENH9</name>
<proteinExistence type="predicted"/>